<dbReference type="InterPro" id="IPR027417">
    <property type="entry name" value="P-loop_NTPase"/>
</dbReference>
<dbReference type="EMBL" id="BAOS01000004">
    <property type="protein sequence ID" value="GAX59912.1"/>
    <property type="molecule type" value="Genomic_DNA"/>
</dbReference>
<keyword evidence="1" id="KW-0547">Nucleotide-binding</keyword>
<accession>A0A286TVK4</accession>
<dbReference type="Proteomes" id="UP000218542">
    <property type="component" value="Unassembled WGS sequence"/>
</dbReference>
<sequence>MIFQALGKTVVLVTHDIAEAGFFGDTITLLRDGRVLQKGTLEDLIQSPADAFVTSFINAQRSPLDVKRKDSS</sequence>
<keyword evidence="2" id="KW-1185">Reference proteome</keyword>
<reference evidence="2" key="1">
    <citation type="journal article" date="2017" name="Environ. Microbiol. Rep.">
        <title>Genetic Diversity of Marine Anaerobic Ammonium-Oxidizing Bacteria as Revealed by Genomic and Proteomic Analyses of 'Candidatus Scalindua japonica'.</title>
        <authorList>
            <person name="Oshiki M."/>
            <person name="Mizuto K."/>
            <person name="Kimura Z."/>
            <person name="Kindaichi T."/>
            <person name="Satoh H."/>
            <person name="Okabe S."/>
        </authorList>
    </citation>
    <scope>NUCLEOTIDE SEQUENCE [LARGE SCALE GENOMIC DNA]</scope>
    <source>
        <strain evidence="2">husup-a2</strain>
    </source>
</reference>
<dbReference type="GO" id="GO:0005524">
    <property type="term" value="F:ATP binding"/>
    <property type="evidence" value="ECO:0007669"/>
    <property type="project" value="UniProtKB-KW"/>
</dbReference>
<evidence type="ECO:0000313" key="2">
    <source>
        <dbReference type="Proteomes" id="UP000218542"/>
    </source>
</evidence>
<organism evidence="1 2">
    <name type="scientific">Candidatus Scalindua japonica</name>
    <dbReference type="NCBI Taxonomy" id="1284222"/>
    <lineage>
        <taxon>Bacteria</taxon>
        <taxon>Pseudomonadati</taxon>
        <taxon>Planctomycetota</taxon>
        <taxon>Candidatus Brocadiia</taxon>
        <taxon>Candidatus Brocadiales</taxon>
        <taxon>Candidatus Scalinduaceae</taxon>
        <taxon>Candidatus Scalindua</taxon>
    </lineage>
</organism>
<gene>
    <name evidence="1" type="primary">opuCA</name>
    <name evidence="1" type="ORF">SCALIN_C04_0401</name>
</gene>
<dbReference type="AlphaFoldDB" id="A0A286TVK4"/>
<dbReference type="PANTHER" id="PTHR43869">
    <property type="entry name" value="GLYCINE BETAINE/PROLINE BETAINE TRANSPORT SYSTEM ATP-BINDING PROTEIN PROV"/>
    <property type="match status" value="1"/>
</dbReference>
<keyword evidence="1" id="KW-0067">ATP-binding</keyword>
<dbReference type="InterPro" id="IPR051921">
    <property type="entry name" value="ABC_osmolyte_uptake_ATP-bind"/>
</dbReference>
<dbReference type="SUPFAM" id="SSF52540">
    <property type="entry name" value="P-loop containing nucleoside triphosphate hydrolases"/>
    <property type="match status" value="1"/>
</dbReference>
<evidence type="ECO:0000313" key="1">
    <source>
        <dbReference type="EMBL" id="GAX59912.1"/>
    </source>
</evidence>
<name>A0A286TVK4_9BACT</name>
<dbReference type="PANTHER" id="PTHR43869:SF1">
    <property type="entry name" value="GLYCINE BETAINE_PROLINE BETAINE TRANSPORT SYSTEM ATP-BINDING PROTEIN PROV"/>
    <property type="match status" value="1"/>
</dbReference>
<protein>
    <submittedName>
        <fullName evidence="1">ABC transporter ATP-binding protein</fullName>
    </submittedName>
</protein>
<comment type="caution">
    <text evidence="1">The sequence shown here is derived from an EMBL/GenBank/DDBJ whole genome shotgun (WGS) entry which is preliminary data.</text>
</comment>
<dbReference type="Gene3D" id="3.40.50.300">
    <property type="entry name" value="P-loop containing nucleotide triphosphate hydrolases"/>
    <property type="match status" value="1"/>
</dbReference>
<proteinExistence type="predicted"/>